<dbReference type="InterPro" id="IPR050091">
    <property type="entry name" value="PKS_NRPS_Biosynth_Enz"/>
</dbReference>
<organism evidence="11 12">
    <name type="scientific">Rhipicephalus microplus</name>
    <name type="common">Cattle tick</name>
    <name type="synonym">Boophilus microplus</name>
    <dbReference type="NCBI Taxonomy" id="6941"/>
    <lineage>
        <taxon>Eukaryota</taxon>
        <taxon>Metazoa</taxon>
        <taxon>Ecdysozoa</taxon>
        <taxon>Arthropoda</taxon>
        <taxon>Chelicerata</taxon>
        <taxon>Arachnida</taxon>
        <taxon>Acari</taxon>
        <taxon>Parasitiformes</taxon>
        <taxon>Ixodida</taxon>
        <taxon>Ixodoidea</taxon>
        <taxon>Ixodidae</taxon>
        <taxon>Rhipicephalinae</taxon>
        <taxon>Rhipicephalus</taxon>
        <taxon>Boophilus</taxon>
    </lineage>
</organism>
<evidence type="ECO:0000256" key="4">
    <source>
        <dbReference type="ARBA" id="ARBA00022857"/>
    </source>
</evidence>
<comment type="caution">
    <text evidence="11">The sequence shown here is derived from an EMBL/GenBank/DDBJ whole genome shotgun (WGS) entry which is preliminary data.</text>
</comment>
<evidence type="ECO:0000259" key="10">
    <source>
        <dbReference type="SMART" id="SM00829"/>
    </source>
</evidence>
<dbReference type="SMART" id="SM00829">
    <property type="entry name" value="PKS_ER"/>
    <property type="match status" value="1"/>
</dbReference>
<feature type="domain" description="Ketoreductase" evidence="9">
    <location>
        <begin position="275"/>
        <end position="457"/>
    </location>
</feature>
<dbReference type="Pfam" id="PF08659">
    <property type="entry name" value="KR"/>
    <property type="match status" value="1"/>
</dbReference>
<keyword evidence="5" id="KW-0560">Oxidoreductase</keyword>
<dbReference type="VEuPathDB" id="VectorBase:LOC119179527"/>
<dbReference type="Gene3D" id="3.40.50.720">
    <property type="entry name" value="NAD(P)-binding Rossmann-like Domain"/>
    <property type="match status" value="2"/>
</dbReference>
<dbReference type="GO" id="GO:0016491">
    <property type="term" value="F:oxidoreductase activity"/>
    <property type="evidence" value="ECO:0007669"/>
    <property type="project" value="UniProtKB-KW"/>
</dbReference>
<evidence type="ECO:0000256" key="6">
    <source>
        <dbReference type="ARBA" id="ARBA00023098"/>
    </source>
</evidence>
<dbReference type="CDD" id="cd05195">
    <property type="entry name" value="enoyl_red"/>
    <property type="match status" value="1"/>
</dbReference>
<dbReference type="InterPro" id="IPR013968">
    <property type="entry name" value="PKS_KR"/>
</dbReference>
<evidence type="ECO:0000313" key="11">
    <source>
        <dbReference type="EMBL" id="KAH8039339.1"/>
    </source>
</evidence>
<evidence type="ECO:0000259" key="9">
    <source>
        <dbReference type="SMART" id="SM00822"/>
    </source>
</evidence>
<keyword evidence="7" id="KW-0275">Fatty acid biosynthesis</keyword>
<evidence type="ECO:0000256" key="1">
    <source>
        <dbReference type="ARBA" id="ARBA00022450"/>
    </source>
</evidence>
<evidence type="ECO:0000256" key="3">
    <source>
        <dbReference type="ARBA" id="ARBA00022832"/>
    </source>
</evidence>
<evidence type="ECO:0000256" key="2">
    <source>
        <dbReference type="ARBA" id="ARBA00022516"/>
    </source>
</evidence>
<evidence type="ECO:0000313" key="12">
    <source>
        <dbReference type="Proteomes" id="UP000821866"/>
    </source>
</evidence>
<reference evidence="11" key="2">
    <citation type="submission" date="2021-09" db="EMBL/GenBank/DDBJ databases">
        <authorList>
            <person name="Jia N."/>
            <person name="Wang J."/>
            <person name="Shi W."/>
            <person name="Du L."/>
            <person name="Sun Y."/>
            <person name="Zhan W."/>
            <person name="Jiang J."/>
            <person name="Wang Q."/>
            <person name="Zhang B."/>
            <person name="Ji P."/>
            <person name="Sakyi L.B."/>
            <person name="Cui X."/>
            <person name="Yuan T."/>
            <person name="Jiang B."/>
            <person name="Yang W."/>
            <person name="Lam T.T.-Y."/>
            <person name="Chang Q."/>
            <person name="Ding S."/>
            <person name="Wang X."/>
            <person name="Zhu J."/>
            <person name="Ruan X."/>
            <person name="Zhao L."/>
            <person name="Wei J."/>
            <person name="Que T."/>
            <person name="Du C."/>
            <person name="Cheng J."/>
            <person name="Dai P."/>
            <person name="Han X."/>
            <person name="Huang E."/>
            <person name="Gao Y."/>
            <person name="Liu J."/>
            <person name="Shao H."/>
            <person name="Ye R."/>
            <person name="Li L."/>
            <person name="Wei W."/>
            <person name="Wang X."/>
            <person name="Wang C."/>
            <person name="Huo Q."/>
            <person name="Li W."/>
            <person name="Guo W."/>
            <person name="Chen H."/>
            <person name="Chen S."/>
            <person name="Zhou L."/>
            <person name="Zhou L."/>
            <person name="Ni X."/>
            <person name="Tian J."/>
            <person name="Zhou Y."/>
            <person name="Sheng Y."/>
            <person name="Liu T."/>
            <person name="Pan Y."/>
            <person name="Xia L."/>
            <person name="Li J."/>
            <person name="Zhao F."/>
            <person name="Cao W."/>
        </authorList>
    </citation>
    <scope>NUCLEOTIDE SEQUENCE</scope>
    <source>
        <strain evidence="11">Rmic-2018</strain>
        <tissue evidence="11">Larvae</tissue>
    </source>
</reference>
<keyword evidence="8" id="KW-0511">Multifunctional enzyme</keyword>
<dbReference type="PANTHER" id="PTHR43775:SF7">
    <property type="entry name" value="FATTY ACID SYNTHASE"/>
    <property type="match status" value="1"/>
</dbReference>
<dbReference type="PANTHER" id="PTHR43775">
    <property type="entry name" value="FATTY ACID SYNTHASE"/>
    <property type="match status" value="1"/>
</dbReference>
<reference evidence="11" key="1">
    <citation type="journal article" date="2020" name="Cell">
        <title>Large-Scale Comparative Analyses of Tick Genomes Elucidate Their Genetic Diversity and Vector Capacities.</title>
        <authorList>
            <consortium name="Tick Genome and Microbiome Consortium (TIGMIC)"/>
            <person name="Jia N."/>
            <person name="Wang J."/>
            <person name="Shi W."/>
            <person name="Du L."/>
            <person name="Sun Y."/>
            <person name="Zhan W."/>
            <person name="Jiang J.F."/>
            <person name="Wang Q."/>
            <person name="Zhang B."/>
            <person name="Ji P."/>
            <person name="Bell-Sakyi L."/>
            <person name="Cui X.M."/>
            <person name="Yuan T.T."/>
            <person name="Jiang B.G."/>
            <person name="Yang W.F."/>
            <person name="Lam T.T."/>
            <person name="Chang Q.C."/>
            <person name="Ding S.J."/>
            <person name="Wang X.J."/>
            <person name="Zhu J.G."/>
            <person name="Ruan X.D."/>
            <person name="Zhao L."/>
            <person name="Wei J.T."/>
            <person name="Ye R.Z."/>
            <person name="Que T.C."/>
            <person name="Du C.H."/>
            <person name="Zhou Y.H."/>
            <person name="Cheng J.X."/>
            <person name="Dai P.F."/>
            <person name="Guo W.B."/>
            <person name="Han X.H."/>
            <person name="Huang E.J."/>
            <person name="Li L.F."/>
            <person name="Wei W."/>
            <person name="Gao Y.C."/>
            <person name="Liu J.Z."/>
            <person name="Shao H.Z."/>
            <person name="Wang X."/>
            <person name="Wang C.C."/>
            <person name="Yang T.C."/>
            <person name="Huo Q.B."/>
            <person name="Li W."/>
            <person name="Chen H.Y."/>
            <person name="Chen S.E."/>
            <person name="Zhou L.G."/>
            <person name="Ni X.B."/>
            <person name="Tian J.H."/>
            <person name="Sheng Y."/>
            <person name="Liu T."/>
            <person name="Pan Y.S."/>
            <person name="Xia L.Y."/>
            <person name="Li J."/>
            <person name="Zhao F."/>
            <person name="Cao W.C."/>
        </authorList>
    </citation>
    <scope>NUCLEOTIDE SEQUENCE</scope>
    <source>
        <strain evidence="11">Rmic-2018</strain>
    </source>
</reference>
<keyword evidence="4" id="KW-0521">NADP</keyword>
<evidence type="ECO:0000256" key="5">
    <source>
        <dbReference type="ARBA" id="ARBA00023002"/>
    </source>
</evidence>
<name>A0A9J6EY35_RHIMP</name>
<evidence type="ECO:0008006" key="13">
    <source>
        <dbReference type="Google" id="ProtNLM"/>
    </source>
</evidence>
<evidence type="ECO:0000256" key="7">
    <source>
        <dbReference type="ARBA" id="ARBA00023160"/>
    </source>
</evidence>
<keyword evidence="6" id="KW-0443">Lipid metabolism</keyword>
<feature type="domain" description="Enoyl reductase (ER)" evidence="10">
    <location>
        <begin position="1"/>
        <end position="217"/>
    </location>
</feature>
<keyword evidence="12" id="KW-1185">Reference proteome</keyword>
<dbReference type="Pfam" id="PF13602">
    <property type="entry name" value="ADH_zinc_N_2"/>
    <property type="match status" value="1"/>
</dbReference>
<accession>A0A9J6EY35</accession>
<protein>
    <recommendedName>
        <fullName evidence="13">Fatty acid synthase</fullName>
    </recommendedName>
</protein>
<dbReference type="SMART" id="SM00822">
    <property type="entry name" value="PKS_KR"/>
    <property type="match status" value="1"/>
</dbReference>
<evidence type="ECO:0000256" key="8">
    <source>
        <dbReference type="ARBA" id="ARBA00023268"/>
    </source>
</evidence>
<proteinExistence type="predicted"/>
<dbReference type="Gene3D" id="3.90.180.10">
    <property type="entry name" value="Medium-chain alcohol dehydrogenases, catalytic domain"/>
    <property type="match status" value="2"/>
</dbReference>
<dbReference type="GO" id="GO:0006633">
    <property type="term" value="P:fatty acid biosynthetic process"/>
    <property type="evidence" value="ECO:0007669"/>
    <property type="project" value="UniProtKB-KW"/>
</dbReference>
<dbReference type="SUPFAM" id="SSF51735">
    <property type="entry name" value="NAD(P)-binding Rossmann-fold domains"/>
    <property type="match status" value="2"/>
</dbReference>
<keyword evidence="1" id="KW-0596">Phosphopantetheine</keyword>
<dbReference type="GO" id="GO:0004312">
    <property type="term" value="F:fatty acid synthase activity"/>
    <property type="evidence" value="ECO:0007669"/>
    <property type="project" value="TreeGrafter"/>
</dbReference>
<dbReference type="InterPro" id="IPR036291">
    <property type="entry name" value="NAD(P)-bd_dom_sf"/>
</dbReference>
<gene>
    <name evidence="11" type="ORF">HPB51_005669</name>
</gene>
<dbReference type="AlphaFoldDB" id="A0A9J6EY35"/>
<dbReference type="InterPro" id="IPR020843">
    <property type="entry name" value="ER"/>
</dbReference>
<dbReference type="Proteomes" id="UP000821866">
    <property type="component" value="Chromosome 1"/>
</dbReference>
<dbReference type="EMBL" id="JABSTU010000001">
    <property type="protein sequence ID" value="KAH8039339.1"/>
    <property type="molecule type" value="Genomic_DNA"/>
</dbReference>
<sequence>MEFSGIDRDGRRVMGIVPAQGLATSVAVNPTFLWDVPETWSLQQAATVPMVYATAYYALLVRGRMRPGESVLIHSGSGGVGQAAISIALSMGCIIFTTVGVDIVLSSLAEDKLQASVRCLGMRGRFLEIGKVDLANDPPLKMSVFLKGATFHGVLLELLHGDDVIAVEERRRVVEYISAGIEQGVVRPLDTVLYPRDRAEEPFRFMASGKHIGKVVIEERCCDSNHLSQAHRESAVAMQVTPQHKIQPEETLRKRRALTPPILEATARTWFYEHKSYVITGGLGGCGLELAEWMVTRGCRKLLLTTRSGVHTAYQRLCLHRFEKAGARVIVRQIDASEKDGARKVIEEATAMGPIGGIFILAVVLRDGFLENQTPEAFETVFKIKINGTQNLDELSREMCPELDHFVALSSLSAGIGNVGQTNYGYANSAMERICEMRAAQGLPGKCIAYLEAIRSYSKYVVNIVPS</sequence>
<dbReference type="InterPro" id="IPR057326">
    <property type="entry name" value="KR_dom"/>
</dbReference>
<keyword evidence="3" id="KW-0276">Fatty acid metabolism</keyword>
<keyword evidence="2" id="KW-0444">Lipid biosynthesis</keyword>